<evidence type="ECO:0000256" key="3">
    <source>
        <dbReference type="ARBA" id="ARBA00022475"/>
    </source>
</evidence>
<dbReference type="Proteomes" id="UP000243217">
    <property type="component" value="Unassembled WGS sequence"/>
</dbReference>
<dbReference type="Pfam" id="PF00375">
    <property type="entry name" value="SDF"/>
    <property type="match status" value="1"/>
</dbReference>
<gene>
    <name evidence="9" type="ORF">THRCLA_04241</name>
</gene>
<evidence type="ECO:0000256" key="2">
    <source>
        <dbReference type="ARBA" id="ARBA00022448"/>
    </source>
</evidence>
<evidence type="ECO:0000256" key="4">
    <source>
        <dbReference type="ARBA" id="ARBA00022692"/>
    </source>
</evidence>
<comment type="caution">
    <text evidence="9">The sequence shown here is derived from an EMBL/GenBank/DDBJ whole genome shotgun (WGS) entry which is preliminary data.</text>
</comment>
<dbReference type="SUPFAM" id="SSF118215">
    <property type="entry name" value="Proton glutamate symport protein"/>
    <property type="match status" value="1"/>
</dbReference>
<proteinExistence type="inferred from homology"/>
<feature type="transmembrane region" description="Helical" evidence="7">
    <location>
        <begin position="297"/>
        <end position="321"/>
    </location>
</feature>
<accession>A0A1V9ZZL3</accession>
<evidence type="ECO:0000256" key="8">
    <source>
        <dbReference type="SAM" id="MobiDB-lite"/>
    </source>
</evidence>
<keyword evidence="3" id="KW-1003">Cell membrane</keyword>
<comment type="similarity">
    <text evidence="7">Belongs to the dicarboxylate/amino acid:cation symporter (DAACS) (TC 2.A.23) family.</text>
</comment>
<keyword evidence="7" id="KW-0769">Symport</keyword>
<keyword evidence="4 7" id="KW-0812">Transmembrane</keyword>
<feature type="compositionally biased region" description="Low complexity" evidence="8">
    <location>
        <begin position="30"/>
        <end position="42"/>
    </location>
</feature>
<dbReference type="GO" id="GO:0015293">
    <property type="term" value="F:symporter activity"/>
    <property type="evidence" value="ECO:0007669"/>
    <property type="project" value="UniProtKB-UniRule"/>
</dbReference>
<evidence type="ECO:0000313" key="10">
    <source>
        <dbReference type="Proteomes" id="UP000243217"/>
    </source>
</evidence>
<sequence>MPGVVLYAGEPIISPSQPPSSGSSRRRPHTASSSAASSASSSRSKRRLPPPPETTDVRTNFTTIKAHTGQTQQNDPILGEQNGDDYPLLEEIPEKEPVGIQALNATANRTFVGSISVIIGAILGVGIGLGLSQLHMTKDSLQWLALPGELFVRALRCLIVPMVFCTMSVAIAEVIVLNKTSILTWRTGAIFFLSSFLATSQGVTVAMIYRGIFQSNSITNTTSSTQLVFGLKCHNGYFLQANGSYLSCSSKYSNVSTSQFQVDDINEILQRNSTGVKNLSLTEQVISIINTSVPDNIFASLSQGALLSIIMFALPLGYAVAKSHSGPDHSNVLLSILRQTRNALLILVNAVLYLTPVAVVFLISDAIISYGNATTIMYQGGYLMLAFTTGILFHVLVMLPLVVCLFTRTNPYNYMRQLFPAYVFAFGCSSSMASLPVAVTVIHQTRFVSRSMAQLVMCLGTPVNLNASGIYYPVLIIFMANVAGLNSAFGPPQWAVLYFVTLLGCMGTAPVPNAGLAMLMTIWKTVLPNQPLPTAFVYVVAIDVLLDRICTMTNIHGNMMVTRILAAKFDDGFESWSNEPPVNQLES</sequence>
<evidence type="ECO:0000256" key="1">
    <source>
        <dbReference type="ARBA" id="ARBA00004651"/>
    </source>
</evidence>
<dbReference type="InterPro" id="IPR036458">
    <property type="entry name" value="Na:dicarbo_symporter_sf"/>
</dbReference>
<evidence type="ECO:0000313" key="9">
    <source>
        <dbReference type="EMBL" id="OQS03458.1"/>
    </source>
</evidence>
<feature type="transmembrane region" description="Helical" evidence="7">
    <location>
        <begin position="496"/>
        <end position="523"/>
    </location>
</feature>
<feature type="compositionally biased region" description="Low complexity" evidence="8">
    <location>
        <begin position="11"/>
        <end position="23"/>
    </location>
</feature>
<feature type="transmembrane region" description="Helical" evidence="7">
    <location>
        <begin position="418"/>
        <end position="442"/>
    </location>
</feature>
<keyword evidence="5 7" id="KW-1133">Transmembrane helix</keyword>
<dbReference type="EMBL" id="JNBS01000889">
    <property type="protein sequence ID" value="OQS03458.1"/>
    <property type="molecule type" value="Genomic_DNA"/>
</dbReference>
<reference evidence="9 10" key="1">
    <citation type="journal article" date="2014" name="Genome Biol. Evol.">
        <title>The secreted proteins of Achlya hypogyna and Thraustotheca clavata identify the ancestral oomycete secretome and reveal gene acquisitions by horizontal gene transfer.</title>
        <authorList>
            <person name="Misner I."/>
            <person name="Blouin N."/>
            <person name="Leonard G."/>
            <person name="Richards T.A."/>
            <person name="Lane C.E."/>
        </authorList>
    </citation>
    <scope>NUCLEOTIDE SEQUENCE [LARGE SCALE GENOMIC DNA]</scope>
    <source>
        <strain evidence="9 10">ATCC 34112</strain>
    </source>
</reference>
<dbReference type="PRINTS" id="PR00173">
    <property type="entry name" value="EDTRNSPORT"/>
</dbReference>
<dbReference type="PANTHER" id="PTHR42865">
    <property type="entry name" value="PROTON/GLUTAMATE-ASPARTATE SYMPORTER"/>
    <property type="match status" value="1"/>
</dbReference>
<dbReference type="AlphaFoldDB" id="A0A1V9ZZL3"/>
<feature type="transmembrane region" description="Helical" evidence="7">
    <location>
        <begin position="189"/>
        <end position="209"/>
    </location>
</feature>
<evidence type="ECO:0000256" key="6">
    <source>
        <dbReference type="ARBA" id="ARBA00023136"/>
    </source>
</evidence>
<keyword evidence="10" id="KW-1185">Reference proteome</keyword>
<feature type="transmembrane region" description="Helical" evidence="7">
    <location>
        <begin position="383"/>
        <end position="406"/>
    </location>
</feature>
<dbReference type="PANTHER" id="PTHR42865:SF7">
    <property type="entry name" value="PROTON_GLUTAMATE-ASPARTATE SYMPORTER"/>
    <property type="match status" value="1"/>
</dbReference>
<comment type="subcellular location">
    <subcellularLocation>
        <location evidence="1">Cell membrane</location>
        <topology evidence="1">Multi-pass membrane protein</topology>
    </subcellularLocation>
    <subcellularLocation>
        <location evidence="7">Membrane</location>
        <topology evidence="7">Multi-pass membrane protein</topology>
    </subcellularLocation>
</comment>
<organism evidence="9 10">
    <name type="scientific">Thraustotheca clavata</name>
    <dbReference type="NCBI Taxonomy" id="74557"/>
    <lineage>
        <taxon>Eukaryota</taxon>
        <taxon>Sar</taxon>
        <taxon>Stramenopiles</taxon>
        <taxon>Oomycota</taxon>
        <taxon>Saprolegniomycetes</taxon>
        <taxon>Saprolegniales</taxon>
        <taxon>Achlyaceae</taxon>
        <taxon>Thraustotheca</taxon>
    </lineage>
</organism>
<feature type="region of interest" description="Disordered" evidence="8">
    <location>
        <begin position="1"/>
        <end position="58"/>
    </location>
</feature>
<dbReference type="InterPro" id="IPR001991">
    <property type="entry name" value="Na-dicarboxylate_symporter"/>
</dbReference>
<feature type="transmembrane region" description="Helical" evidence="7">
    <location>
        <begin position="151"/>
        <end position="177"/>
    </location>
</feature>
<protein>
    <recommendedName>
        <fullName evidence="7">Amino acid transporter</fullName>
    </recommendedName>
</protein>
<feature type="transmembrane region" description="Helical" evidence="7">
    <location>
        <begin position="342"/>
        <end position="363"/>
    </location>
</feature>
<feature type="transmembrane region" description="Helical" evidence="7">
    <location>
        <begin position="470"/>
        <end position="489"/>
    </location>
</feature>
<evidence type="ECO:0000256" key="7">
    <source>
        <dbReference type="RuleBase" id="RU361216"/>
    </source>
</evidence>
<keyword evidence="6 7" id="KW-0472">Membrane</keyword>
<dbReference type="STRING" id="74557.A0A1V9ZZL3"/>
<feature type="transmembrane region" description="Helical" evidence="7">
    <location>
        <begin position="111"/>
        <end position="131"/>
    </location>
</feature>
<keyword evidence="2 7" id="KW-0813">Transport</keyword>
<dbReference type="Gene3D" id="1.10.3860.10">
    <property type="entry name" value="Sodium:dicarboxylate symporter"/>
    <property type="match status" value="1"/>
</dbReference>
<name>A0A1V9ZZL3_9STRA</name>
<dbReference type="OrthoDB" id="5877963at2759"/>
<dbReference type="GO" id="GO:0005886">
    <property type="term" value="C:plasma membrane"/>
    <property type="evidence" value="ECO:0007669"/>
    <property type="project" value="UniProtKB-SubCell"/>
</dbReference>
<evidence type="ECO:0000256" key="5">
    <source>
        <dbReference type="ARBA" id="ARBA00022989"/>
    </source>
</evidence>